<dbReference type="OrthoDB" id="9814453at2"/>
<protein>
    <submittedName>
        <fullName evidence="1">Uncharacterized protein</fullName>
    </submittedName>
</protein>
<dbReference type="PATRIC" id="fig|42253.5.peg.2215"/>
<sequence>MAKTAAITTQVLRAVKRRASCEFDELAAECQEYSWSQIFLEVDRLNRLGELRLTQLGDGRYLLTLPHKAKPRGRKLSPQRAESDT</sequence>
<proteinExistence type="predicted"/>
<dbReference type="AlphaFoldDB" id="A0A0K2GCH8"/>
<organism evidence="1 2">
    <name type="scientific">Nitrospira moscoviensis</name>
    <dbReference type="NCBI Taxonomy" id="42253"/>
    <lineage>
        <taxon>Bacteria</taxon>
        <taxon>Pseudomonadati</taxon>
        <taxon>Nitrospirota</taxon>
        <taxon>Nitrospiria</taxon>
        <taxon>Nitrospirales</taxon>
        <taxon>Nitrospiraceae</taxon>
        <taxon>Nitrospira</taxon>
    </lineage>
</organism>
<dbReference type="KEGG" id="nmv:NITMOv2_2250"/>
<gene>
    <name evidence="1" type="ORF">NITMOv2_2250</name>
</gene>
<dbReference type="EMBL" id="CP011801">
    <property type="protein sequence ID" value="ALA58666.1"/>
    <property type="molecule type" value="Genomic_DNA"/>
</dbReference>
<evidence type="ECO:0000313" key="1">
    <source>
        <dbReference type="EMBL" id="ALA58666.1"/>
    </source>
</evidence>
<accession>A0A0K2GCH8</accession>
<name>A0A0K2GCH8_NITMO</name>
<dbReference type="RefSeq" id="WP_053379804.1">
    <property type="nucleotide sequence ID" value="NZ_CP011801.1"/>
</dbReference>
<keyword evidence="2" id="KW-1185">Reference proteome</keyword>
<evidence type="ECO:0000313" key="2">
    <source>
        <dbReference type="Proteomes" id="UP000069205"/>
    </source>
</evidence>
<reference evidence="1 2" key="1">
    <citation type="journal article" date="2015" name="Proc. Natl. Acad. Sci. U.S.A.">
        <title>Expanded metabolic versatility of ubiquitous nitrite-oxidizing bacteria from the genus Nitrospira.</title>
        <authorList>
            <person name="Koch H."/>
            <person name="Lucker S."/>
            <person name="Albertsen M."/>
            <person name="Kitzinger K."/>
            <person name="Herbold C."/>
            <person name="Spieck E."/>
            <person name="Nielsen P.H."/>
            <person name="Wagner M."/>
            <person name="Daims H."/>
        </authorList>
    </citation>
    <scope>NUCLEOTIDE SEQUENCE [LARGE SCALE GENOMIC DNA]</scope>
    <source>
        <strain evidence="1 2">NSP M-1</strain>
    </source>
</reference>
<dbReference type="Proteomes" id="UP000069205">
    <property type="component" value="Chromosome"/>
</dbReference>